<dbReference type="GeneID" id="29984441"/>
<sequence>MDPLSALAIATAAFQFLEFGGKLCIKAWEKYKHIQQERPDDQMLAEEEKELQAILEDLSSQISWFRNFSTTIVASQPLTPGQAQLLKLSSQCTQLSSDFERIKSRLKLPNSQETNSELHFRNHVGSSPVLRRNMPEEKCGDCKKAKVAEEAEFRRNREDVEKIERRLEPLRRDIMDSILLSLWDDSKRTEQWELHFSSQLDKLIGLLGSIENSTMDDSLKLARGSSQTRNDDFESLKEYTQAHGTAVSTKVDGVAARLRTALQPVIQSGKGPTSLMQLSDDLIEYLKTDGGAKKTIRLELINVLWKNDWKLDSSMASAKIDTTMTAHAIAAGIQFDNIQTREKAVANSFEATSSWILQDEPPQTDDAPMWHSFPNWLKDESEKSYWITGKPGSGKSTMMKLILRQKSVRDSLSQSLGSMRLVLVKYYAWLAGTTLQKSIDGLKRTMLFQVLEQYPELAPVLAPRRWAFCQALRSISGLPAWDSWEVEESFEALLSSCGKSIKLALFIDGLDEFDGPPVEIVEFIQDMMARCPKGLKLCAASRPWPEFHDGFNEGPMLQMHLLTKIDMEAFIHEKLKINKGFAERKQLEPEASSQLLIDIVERANGVSYGSP</sequence>
<evidence type="ECO:0000256" key="1">
    <source>
        <dbReference type="ARBA" id="ARBA00022737"/>
    </source>
</evidence>
<evidence type="ECO:0000259" key="2">
    <source>
        <dbReference type="Pfam" id="PF24883"/>
    </source>
</evidence>
<dbReference type="InterPro" id="IPR027417">
    <property type="entry name" value="P-loop_NTPase"/>
</dbReference>
<evidence type="ECO:0000313" key="3">
    <source>
        <dbReference type="EMBL" id="PON24197.1"/>
    </source>
</evidence>
<dbReference type="AlphaFoldDB" id="A0A2P4ZIT4"/>
<name>A0A2P4ZIT4_9HYPO</name>
<dbReference type="InterPro" id="IPR056884">
    <property type="entry name" value="NPHP3-like_N"/>
</dbReference>
<dbReference type="STRING" id="398673.A0A2P4ZIT4"/>
<dbReference type="SUPFAM" id="SSF52540">
    <property type="entry name" value="P-loop containing nucleoside triphosphate hydrolases"/>
    <property type="match status" value="1"/>
</dbReference>
<protein>
    <recommendedName>
        <fullName evidence="2">Nephrocystin 3-like N-terminal domain-containing protein</fullName>
    </recommendedName>
</protein>
<evidence type="ECO:0000313" key="4">
    <source>
        <dbReference type="Proteomes" id="UP000054821"/>
    </source>
</evidence>
<dbReference type="EMBL" id="JPDN02000024">
    <property type="protein sequence ID" value="PON24197.1"/>
    <property type="molecule type" value="Genomic_DNA"/>
</dbReference>
<dbReference type="PANTHER" id="PTHR10039">
    <property type="entry name" value="AMELOGENIN"/>
    <property type="match status" value="1"/>
</dbReference>
<reference evidence="3 4" key="1">
    <citation type="journal article" date="2016" name="Genome Announc.">
        <title>Draft Whole-Genome Sequence of Trichoderma gamsii T6085, a Promising Biocontrol Agent of Fusarium Head Blight on Wheat.</title>
        <authorList>
            <person name="Baroncelli R."/>
            <person name="Zapparata A."/>
            <person name="Piaggeschi G."/>
            <person name="Sarrocco S."/>
            <person name="Vannacci G."/>
        </authorList>
    </citation>
    <scope>NUCLEOTIDE SEQUENCE [LARGE SCALE GENOMIC DNA]</scope>
    <source>
        <strain evidence="3 4">T6085</strain>
    </source>
</reference>
<organism evidence="3 4">
    <name type="scientific">Trichoderma gamsii</name>
    <dbReference type="NCBI Taxonomy" id="398673"/>
    <lineage>
        <taxon>Eukaryota</taxon>
        <taxon>Fungi</taxon>
        <taxon>Dikarya</taxon>
        <taxon>Ascomycota</taxon>
        <taxon>Pezizomycotina</taxon>
        <taxon>Sordariomycetes</taxon>
        <taxon>Hypocreomycetidae</taxon>
        <taxon>Hypocreales</taxon>
        <taxon>Hypocreaceae</taxon>
        <taxon>Trichoderma</taxon>
    </lineage>
</organism>
<gene>
    <name evidence="3" type="ORF">TGAM01_v206885</name>
</gene>
<dbReference type="Pfam" id="PF24883">
    <property type="entry name" value="NPHP3_N"/>
    <property type="match status" value="1"/>
</dbReference>
<accession>A0A2P4ZIT4</accession>
<dbReference type="Gene3D" id="3.40.50.300">
    <property type="entry name" value="P-loop containing nucleotide triphosphate hydrolases"/>
    <property type="match status" value="1"/>
</dbReference>
<dbReference type="Proteomes" id="UP000054821">
    <property type="component" value="Unassembled WGS sequence"/>
</dbReference>
<comment type="caution">
    <text evidence="3">The sequence shown here is derived from an EMBL/GenBank/DDBJ whole genome shotgun (WGS) entry which is preliminary data.</text>
</comment>
<keyword evidence="1" id="KW-0677">Repeat</keyword>
<proteinExistence type="predicted"/>
<dbReference type="PANTHER" id="PTHR10039:SF5">
    <property type="entry name" value="NACHT DOMAIN-CONTAINING PROTEIN"/>
    <property type="match status" value="1"/>
</dbReference>
<feature type="domain" description="Nephrocystin 3-like N-terminal" evidence="2">
    <location>
        <begin position="372"/>
        <end position="542"/>
    </location>
</feature>
<keyword evidence="4" id="KW-1185">Reference proteome</keyword>
<dbReference type="RefSeq" id="XP_024405280.1">
    <property type="nucleotide sequence ID" value="XM_024549971.1"/>
</dbReference>